<gene>
    <name evidence="2" type="ORF">C1O66_10820</name>
</gene>
<accession>A0A2N8KWZ2</accession>
<evidence type="ECO:0000313" key="2">
    <source>
        <dbReference type="EMBL" id="PND37970.1"/>
    </source>
</evidence>
<evidence type="ECO:0000313" key="3">
    <source>
        <dbReference type="Proteomes" id="UP000235916"/>
    </source>
</evidence>
<feature type="signal peptide" evidence="1">
    <location>
        <begin position="1"/>
        <end position="27"/>
    </location>
</feature>
<dbReference type="EMBL" id="POSP01000003">
    <property type="protein sequence ID" value="PND37970.1"/>
    <property type="molecule type" value="Genomic_DNA"/>
</dbReference>
<protein>
    <submittedName>
        <fullName evidence="2">Uncharacterized protein</fullName>
    </submittedName>
</protein>
<name>A0A2N8KWZ2_9BURK</name>
<dbReference type="AlphaFoldDB" id="A0A2N8KWZ2"/>
<proteinExistence type="predicted"/>
<keyword evidence="1" id="KW-0732">Signal</keyword>
<feature type="chain" id="PRO_5014879831" evidence="1">
    <location>
        <begin position="28"/>
        <end position="133"/>
    </location>
</feature>
<dbReference type="RefSeq" id="WP_102767890.1">
    <property type="nucleotide sequence ID" value="NZ_POSP01000003.1"/>
</dbReference>
<evidence type="ECO:0000256" key="1">
    <source>
        <dbReference type="SAM" id="SignalP"/>
    </source>
</evidence>
<dbReference type="OrthoDB" id="7019622at2"/>
<comment type="caution">
    <text evidence="2">The sequence shown here is derived from an EMBL/GenBank/DDBJ whole genome shotgun (WGS) entry which is preliminary data.</text>
</comment>
<reference evidence="2 3" key="1">
    <citation type="submission" date="2018-01" db="EMBL/GenBank/DDBJ databases">
        <title>Draft genome sequence of Paucibacter aquatile CR182 isolated from freshwater of the Nakdong River.</title>
        <authorList>
            <person name="Choi A."/>
            <person name="Chung E.J."/>
        </authorList>
    </citation>
    <scope>NUCLEOTIDE SEQUENCE [LARGE SCALE GENOMIC DNA]</scope>
    <source>
        <strain evidence="2 3">CR182</strain>
    </source>
</reference>
<keyword evidence="3" id="KW-1185">Reference proteome</keyword>
<dbReference type="Proteomes" id="UP000235916">
    <property type="component" value="Unassembled WGS sequence"/>
</dbReference>
<organism evidence="2 3">
    <name type="scientific">Kinneretia aquatilis</name>
    <dbReference type="NCBI Taxonomy" id="2070761"/>
    <lineage>
        <taxon>Bacteria</taxon>
        <taxon>Pseudomonadati</taxon>
        <taxon>Pseudomonadota</taxon>
        <taxon>Betaproteobacteria</taxon>
        <taxon>Burkholderiales</taxon>
        <taxon>Sphaerotilaceae</taxon>
        <taxon>Roseateles</taxon>
    </lineage>
</organism>
<sequence length="133" mass="14555">MQRCVPHALLLAAGASLALSAPYVAHAQTHRQFSPQTLRGEFQLVQTPDVLLNGQPARLSPGTRVYGPNNLLQQPASLAGQKLTVHYTVAPDGQVLDVWVLNPVELANKTWPRTPLEAASWAFEPGTQTWLKR</sequence>